<sequence length="84" mass="9834">MIWPRTAIFKLDNCAGYSDKYECKHNIHSIAFTHKLRWDDNSPRPVRNQAQDRRLEAFFEARGETPPTSNVRAVPETFLTEINN</sequence>
<gene>
    <name evidence="1" type="ORF">BINO364_LOCUS3755</name>
</gene>
<evidence type="ECO:0000313" key="1">
    <source>
        <dbReference type="EMBL" id="CAH0717114.1"/>
    </source>
</evidence>
<protein>
    <submittedName>
        <fullName evidence="1">Uncharacterized protein</fullName>
    </submittedName>
</protein>
<evidence type="ECO:0000313" key="2">
    <source>
        <dbReference type="Proteomes" id="UP000838878"/>
    </source>
</evidence>
<dbReference type="AlphaFoldDB" id="A0A8J9Y355"/>
<reference evidence="1" key="1">
    <citation type="submission" date="2021-12" db="EMBL/GenBank/DDBJ databases">
        <authorList>
            <person name="Martin H S."/>
        </authorList>
    </citation>
    <scope>NUCLEOTIDE SEQUENCE</scope>
</reference>
<keyword evidence="2" id="KW-1185">Reference proteome</keyword>
<accession>A0A8J9Y355</accession>
<dbReference type="Proteomes" id="UP000838878">
    <property type="component" value="Chromosome 11"/>
</dbReference>
<name>A0A8J9Y355_9NEOP</name>
<dbReference type="EMBL" id="OV170231">
    <property type="protein sequence ID" value="CAH0717114.1"/>
    <property type="molecule type" value="Genomic_DNA"/>
</dbReference>
<proteinExistence type="predicted"/>
<organism evidence="1 2">
    <name type="scientific">Brenthis ino</name>
    <name type="common">lesser marbled fritillary</name>
    <dbReference type="NCBI Taxonomy" id="405034"/>
    <lineage>
        <taxon>Eukaryota</taxon>
        <taxon>Metazoa</taxon>
        <taxon>Ecdysozoa</taxon>
        <taxon>Arthropoda</taxon>
        <taxon>Hexapoda</taxon>
        <taxon>Insecta</taxon>
        <taxon>Pterygota</taxon>
        <taxon>Neoptera</taxon>
        <taxon>Endopterygota</taxon>
        <taxon>Lepidoptera</taxon>
        <taxon>Glossata</taxon>
        <taxon>Ditrysia</taxon>
        <taxon>Papilionoidea</taxon>
        <taxon>Nymphalidae</taxon>
        <taxon>Heliconiinae</taxon>
        <taxon>Argynnini</taxon>
        <taxon>Brenthis</taxon>
    </lineage>
</organism>
<feature type="non-terminal residue" evidence="1">
    <location>
        <position position="84"/>
    </location>
</feature>